<dbReference type="KEGG" id="mng:MNEG_11439"/>
<sequence length="222" mass="22747">MGGSEGARDAACRSAGRHPRFLPLASRGAPYRCTPARLPSSYLTLDTAVLCVMHTAEDVGKAALLIICVLSGYALPLPPGTSFVEHFGVKVDALMAVCEQLKLCFSPDAPGAALTDGELRAWALKRAPGERCAAGKGADAAAEAGGAPAVDSPPTAHDSASSHHMAAGTAQASRKRGLDGGAGSGEQQQQQKQQQQQQQQQQAHAAAWAGDGGGGDAKRVRV</sequence>
<dbReference type="STRING" id="145388.A0A0D2LYQ1"/>
<keyword evidence="3" id="KW-1185">Reference proteome</keyword>
<protein>
    <submittedName>
        <fullName evidence="2">Uncharacterized protein</fullName>
    </submittedName>
</protein>
<evidence type="ECO:0000313" key="3">
    <source>
        <dbReference type="Proteomes" id="UP000054498"/>
    </source>
</evidence>
<name>A0A0D2LYQ1_9CHLO</name>
<dbReference type="Proteomes" id="UP000054498">
    <property type="component" value="Unassembled WGS sequence"/>
</dbReference>
<dbReference type="GeneID" id="25728701"/>
<feature type="compositionally biased region" description="Low complexity" evidence="1">
    <location>
        <begin position="135"/>
        <end position="149"/>
    </location>
</feature>
<evidence type="ECO:0000256" key="1">
    <source>
        <dbReference type="SAM" id="MobiDB-lite"/>
    </source>
</evidence>
<reference evidence="2 3" key="1">
    <citation type="journal article" date="2013" name="BMC Genomics">
        <title>Reconstruction of the lipid metabolism for the microalga Monoraphidium neglectum from its genome sequence reveals characteristics suitable for biofuel production.</title>
        <authorList>
            <person name="Bogen C."/>
            <person name="Al-Dilaimi A."/>
            <person name="Albersmeier A."/>
            <person name="Wichmann J."/>
            <person name="Grundmann M."/>
            <person name="Rupp O."/>
            <person name="Lauersen K.J."/>
            <person name="Blifernez-Klassen O."/>
            <person name="Kalinowski J."/>
            <person name="Goesmann A."/>
            <person name="Mussgnug J.H."/>
            <person name="Kruse O."/>
        </authorList>
    </citation>
    <scope>NUCLEOTIDE SEQUENCE [LARGE SCALE GENOMIC DNA]</scope>
    <source>
        <strain evidence="2 3">SAG 48.87</strain>
    </source>
</reference>
<dbReference type="AlphaFoldDB" id="A0A0D2LYQ1"/>
<dbReference type="RefSeq" id="XP_013895544.1">
    <property type="nucleotide sequence ID" value="XM_014040090.1"/>
</dbReference>
<evidence type="ECO:0000313" key="2">
    <source>
        <dbReference type="EMBL" id="KIY96524.1"/>
    </source>
</evidence>
<proteinExistence type="predicted"/>
<organism evidence="2 3">
    <name type="scientific">Monoraphidium neglectum</name>
    <dbReference type="NCBI Taxonomy" id="145388"/>
    <lineage>
        <taxon>Eukaryota</taxon>
        <taxon>Viridiplantae</taxon>
        <taxon>Chlorophyta</taxon>
        <taxon>core chlorophytes</taxon>
        <taxon>Chlorophyceae</taxon>
        <taxon>CS clade</taxon>
        <taxon>Sphaeropleales</taxon>
        <taxon>Selenastraceae</taxon>
        <taxon>Monoraphidium</taxon>
    </lineage>
</organism>
<dbReference type="EMBL" id="KK102962">
    <property type="protein sequence ID" value="KIY96524.1"/>
    <property type="molecule type" value="Genomic_DNA"/>
</dbReference>
<feature type="compositionally biased region" description="Low complexity" evidence="1">
    <location>
        <begin position="185"/>
        <end position="209"/>
    </location>
</feature>
<feature type="region of interest" description="Disordered" evidence="1">
    <location>
        <begin position="135"/>
        <end position="222"/>
    </location>
</feature>
<accession>A0A0D2LYQ1</accession>
<feature type="compositionally biased region" description="Low complexity" evidence="1">
    <location>
        <begin position="156"/>
        <end position="167"/>
    </location>
</feature>
<gene>
    <name evidence="2" type="ORF">MNEG_11439</name>
</gene>